<feature type="region of interest" description="Disordered" evidence="10">
    <location>
        <begin position="728"/>
        <end position="808"/>
    </location>
</feature>
<dbReference type="InterPro" id="IPR003961">
    <property type="entry name" value="FN3_dom"/>
</dbReference>
<dbReference type="InterPro" id="IPR050964">
    <property type="entry name" value="Striated_Muscle_Regulatory"/>
</dbReference>
<proteinExistence type="predicted"/>
<dbReference type="Pfam" id="PF25059">
    <property type="entry name" value="FN3_DSCAM-DSCAML_C"/>
    <property type="match status" value="1"/>
</dbReference>
<evidence type="ECO:0000259" key="13">
    <source>
        <dbReference type="PROSITE" id="PS50835"/>
    </source>
</evidence>
<evidence type="ECO:0000259" key="14">
    <source>
        <dbReference type="PROSITE" id="PS50853"/>
    </source>
</evidence>
<evidence type="ECO:0000256" key="11">
    <source>
        <dbReference type="SAM" id="Phobius"/>
    </source>
</evidence>
<evidence type="ECO:0000313" key="16">
    <source>
        <dbReference type="Proteomes" id="UP000502823"/>
    </source>
</evidence>
<evidence type="ECO:0000256" key="1">
    <source>
        <dbReference type="ARBA" id="ARBA00004167"/>
    </source>
</evidence>
<evidence type="ECO:0000256" key="8">
    <source>
        <dbReference type="ARBA" id="ARBA00023157"/>
    </source>
</evidence>
<feature type="domain" description="Fibronectin type-III" evidence="14">
    <location>
        <begin position="432"/>
        <end position="527"/>
    </location>
</feature>
<feature type="region of interest" description="Disordered" evidence="10">
    <location>
        <begin position="423"/>
        <end position="445"/>
    </location>
</feature>
<feature type="compositionally biased region" description="Basic and acidic residues" evidence="10">
    <location>
        <begin position="785"/>
        <end position="799"/>
    </location>
</feature>
<dbReference type="InterPro" id="IPR007110">
    <property type="entry name" value="Ig-like_dom"/>
</dbReference>
<dbReference type="PROSITE" id="PS50835">
    <property type="entry name" value="IG_LIKE"/>
    <property type="match status" value="1"/>
</dbReference>
<feature type="domain" description="Fibronectin type-III" evidence="14">
    <location>
        <begin position="150"/>
        <end position="249"/>
    </location>
</feature>
<feature type="transmembrane region" description="Helical" evidence="11">
    <location>
        <begin position="553"/>
        <end position="575"/>
    </location>
</feature>
<keyword evidence="5" id="KW-0130">Cell adhesion</keyword>
<evidence type="ECO:0008006" key="17">
    <source>
        <dbReference type="Google" id="ProtNLM"/>
    </source>
</evidence>
<dbReference type="Proteomes" id="UP000502823">
    <property type="component" value="Unassembled WGS sequence"/>
</dbReference>
<name>A0A6L2PIX9_COPFO</name>
<evidence type="ECO:0000256" key="9">
    <source>
        <dbReference type="ARBA" id="ARBA00023319"/>
    </source>
</evidence>
<accession>A0A6L2PIX9</accession>
<dbReference type="EMBL" id="BLKM01000216">
    <property type="protein sequence ID" value="GFG30418.1"/>
    <property type="molecule type" value="Genomic_DNA"/>
</dbReference>
<comment type="caution">
    <text evidence="15">The sequence shown here is derived from an EMBL/GenBank/DDBJ whole genome shotgun (WGS) entry which is preliminary data.</text>
</comment>
<dbReference type="AlphaFoldDB" id="A0A6L2PIX9"/>
<protein>
    <recommendedName>
        <fullName evidence="17">Down syndrome cell adhesion molecule-like protein Dscam2</fullName>
    </recommendedName>
</protein>
<feature type="compositionally biased region" description="Basic and acidic residues" evidence="10">
    <location>
        <begin position="423"/>
        <end position="434"/>
    </location>
</feature>
<organism evidence="15 16">
    <name type="scientific">Coptotermes formosanus</name>
    <name type="common">Formosan subterranean termite</name>
    <dbReference type="NCBI Taxonomy" id="36987"/>
    <lineage>
        <taxon>Eukaryota</taxon>
        <taxon>Metazoa</taxon>
        <taxon>Ecdysozoa</taxon>
        <taxon>Arthropoda</taxon>
        <taxon>Hexapoda</taxon>
        <taxon>Insecta</taxon>
        <taxon>Pterygota</taxon>
        <taxon>Neoptera</taxon>
        <taxon>Polyneoptera</taxon>
        <taxon>Dictyoptera</taxon>
        <taxon>Blattodea</taxon>
        <taxon>Blattoidea</taxon>
        <taxon>Termitoidae</taxon>
        <taxon>Rhinotermitidae</taxon>
        <taxon>Coptotermes</taxon>
    </lineage>
</organism>
<feature type="signal peptide" evidence="12">
    <location>
        <begin position="1"/>
        <end position="20"/>
    </location>
</feature>
<keyword evidence="16" id="KW-1185">Reference proteome</keyword>
<dbReference type="InterPro" id="IPR003598">
    <property type="entry name" value="Ig_sub2"/>
</dbReference>
<dbReference type="InterPro" id="IPR013783">
    <property type="entry name" value="Ig-like_fold"/>
</dbReference>
<keyword evidence="2 11" id="KW-0812">Transmembrane</keyword>
<evidence type="ECO:0000256" key="4">
    <source>
        <dbReference type="ARBA" id="ARBA00022737"/>
    </source>
</evidence>
<dbReference type="InParanoid" id="A0A6L2PIX9"/>
<dbReference type="PANTHER" id="PTHR13817:SF73">
    <property type="entry name" value="FIBRONECTIN TYPE-III DOMAIN-CONTAINING PROTEIN"/>
    <property type="match status" value="1"/>
</dbReference>
<dbReference type="InterPro" id="IPR036179">
    <property type="entry name" value="Ig-like_dom_sf"/>
</dbReference>
<dbReference type="SMART" id="SM00409">
    <property type="entry name" value="IG"/>
    <property type="match status" value="1"/>
</dbReference>
<dbReference type="SUPFAM" id="SSF49265">
    <property type="entry name" value="Fibronectin type III"/>
    <property type="match status" value="2"/>
</dbReference>
<evidence type="ECO:0000313" key="15">
    <source>
        <dbReference type="EMBL" id="GFG30418.1"/>
    </source>
</evidence>
<dbReference type="Pfam" id="PF00041">
    <property type="entry name" value="fn3"/>
    <property type="match status" value="2"/>
</dbReference>
<dbReference type="Pfam" id="PF13927">
    <property type="entry name" value="Ig_3"/>
    <property type="match status" value="1"/>
</dbReference>
<feature type="region of interest" description="Disordered" evidence="10">
    <location>
        <begin position="687"/>
        <end position="708"/>
    </location>
</feature>
<feature type="domain" description="Fibronectin type-III" evidence="14">
    <location>
        <begin position="337"/>
        <end position="431"/>
    </location>
</feature>
<evidence type="ECO:0000256" key="3">
    <source>
        <dbReference type="ARBA" id="ARBA00022729"/>
    </source>
</evidence>
<keyword evidence="7 11" id="KW-0472">Membrane</keyword>
<dbReference type="InterPro" id="IPR036116">
    <property type="entry name" value="FN3_sf"/>
</dbReference>
<dbReference type="SMART" id="SM00060">
    <property type="entry name" value="FN3"/>
    <property type="match status" value="4"/>
</dbReference>
<keyword evidence="6 11" id="KW-1133">Transmembrane helix</keyword>
<dbReference type="CDD" id="cd00063">
    <property type="entry name" value="FN3"/>
    <property type="match status" value="4"/>
</dbReference>
<gene>
    <name evidence="15" type="ORF">Cfor_12927</name>
</gene>
<dbReference type="GO" id="GO:0016020">
    <property type="term" value="C:membrane"/>
    <property type="evidence" value="ECO:0007669"/>
    <property type="project" value="UniProtKB-SubCell"/>
</dbReference>
<keyword evidence="3 12" id="KW-0732">Signal</keyword>
<comment type="subcellular location">
    <subcellularLocation>
        <location evidence="1">Membrane</location>
        <topology evidence="1">Single-pass membrane protein</topology>
    </subcellularLocation>
</comment>
<dbReference type="PANTHER" id="PTHR13817">
    <property type="entry name" value="TITIN"/>
    <property type="match status" value="1"/>
</dbReference>
<reference evidence="16" key="1">
    <citation type="submission" date="2020-01" db="EMBL/GenBank/DDBJ databases">
        <title>Draft genome sequence of the Termite Coptotermes fromosanus.</title>
        <authorList>
            <person name="Itakura S."/>
            <person name="Yosikawa Y."/>
            <person name="Umezawa K."/>
        </authorList>
    </citation>
    <scope>NUCLEOTIDE SEQUENCE [LARGE SCALE GENOMIC DNA]</scope>
</reference>
<dbReference type="InterPro" id="IPR003599">
    <property type="entry name" value="Ig_sub"/>
</dbReference>
<dbReference type="Gene3D" id="2.60.40.10">
    <property type="entry name" value="Immunoglobulins"/>
    <property type="match status" value="5"/>
</dbReference>
<dbReference type="GO" id="GO:0007155">
    <property type="term" value="P:cell adhesion"/>
    <property type="evidence" value="ECO:0007669"/>
    <property type="project" value="UniProtKB-KW"/>
</dbReference>
<evidence type="ECO:0000256" key="10">
    <source>
        <dbReference type="SAM" id="MobiDB-lite"/>
    </source>
</evidence>
<dbReference type="CDD" id="cd00096">
    <property type="entry name" value="Ig"/>
    <property type="match status" value="1"/>
</dbReference>
<evidence type="ECO:0000256" key="6">
    <source>
        <dbReference type="ARBA" id="ARBA00022989"/>
    </source>
</evidence>
<keyword evidence="4" id="KW-0677">Repeat</keyword>
<evidence type="ECO:0000256" key="12">
    <source>
        <dbReference type="SAM" id="SignalP"/>
    </source>
</evidence>
<keyword evidence="9" id="KW-0393">Immunoglobulin domain</keyword>
<feature type="compositionally biased region" description="Basic and acidic residues" evidence="10">
    <location>
        <begin position="698"/>
        <end position="707"/>
    </location>
</feature>
<sequence>MAAGVNWLSVSSLVVDMVLTLDTRDIRILSQEIKRWSIWKELGQCRHEWQKYTIISTTGCTVQHSHIPQFARGMVSTPCCIAKWDYNWLPSFKSADDETTILEVNEVSTILMNLHKYCKYSVRVTAMTSVGVGPWSEAIMCHTAEDVPEAPASVRVALSSPHSAVVAWAPPTRANGVLTQYNVYEREVHRGVPKEPTRHTIRPTETHYEVGRLQEKSIYEWWVTAMTYVGEGPSTPVMNLVPSSRVPAAILSFSTFVSIPWKMDVNFDCRTVGNPRPELYWTFNSNKIETGQRSSVLSNGTLHLQSVSPSDAGNYSCNVHNIHNAESLIHILRVLVPPAPPNIDMLTAGWNNVTVQWMKAGTSDLLGYILRYTKAGLIQDQWIETRLPKHSLSYSVGGLDCGTMYQFSLAAYNVVGEGDTGPAREVRTLGDEPRAPSGSDAVSSSPHTLTIHLERWHDGGCPISHFVLECRTLEQNWSTVTESAPPQASYRISGLEPATFYRLRVTAYNKRGASVTQLQASTLTQAGGINIGSEDVSLEAGPMDRPFYMYLRVSLPISVSVLALLLTLTAVAVCLRRKPASCDDTPLPTGDRNAPVRPEYYSVLPKHDEEPQLSGTVIQPDSLPEYDDDIYPYATFQPWQPVGQVSSQRGFQTFVYQGSDSPGVNNYAPGEVEGNEYSHIRPSLHSDIEEYDSPDSDPGGHMEDKSSKFQSAYIRSKIRHSRLVSVFESSTSNEASPVPDRRCQPSKSHSPKKKFAGKVSGVTKETAFTFPVATPNQTPTRTPPRQREELSEAECDRGSFRTPMHYRV</sequence>
<dbReference type="SUPFAM" id="SSF48726">
    <property type="entry name" value="Immunoglobulin"/>
    <property type="match status" value="1"/>
</dbReference>
<dbReference type="PROSITE" id="PS50853">
    <property type="entry name" value="FN3"/>
    <property type="match status" value="4"/>
</dbReference>
<feature type="domain" description="Ig-like" evidence="13">
    <location>
        <begin position="236"/>
        <end position="329"/>
    </location>
</feature>
<evidence type="ECO:0000256" key="7">
    <source>
        <dbReference type="ARBA" id="ARBA00023136"/>
    </source>
</evidence>
<feature type="domain" description="Fibronectin type-III" evidence="14">
    <location>
        <begin position="48"/>
        <end position="146"/>
    </location>
</feature>
<dbReference type="SMART" id="SM00408">
    <property type="entry name" value="IGc2"/>
    <property type="match status" value="1"/>
</dbReference>
<evidence type="ECO:0000256" key="2">
    <source>
        <dbReference type="ARBA" id="ARBA00022692"/>
    </source>
</evidence>
<dbReference type="OrthoDB" id="5969272at2759"/>
<feature type="chain" id="PRO_5026982376" description="Down syndrome cell adhesion molecule-like protein Dscam2" evidence="12">
    <location>
        <begin position="21"/>
        <end position="808"/>
    </location>
</feature>
<keyword evidence="8" id="KW-1015">Disulfide bond</keyword>
<dbReference type="InterPro" id="IPR056754">
    <property type="entry name" value="DSCAM/DSCAML_C"/>
</dbReference>
<evidence type="ECO:0000256" key="5">
    <source>
        <dbReference type="ARBA" id="ARBA00022889"/>
    </source>
</evidence>